<sequence>MISRIARSAGRALRAPLDAEDYASTREELLLVDVDGLRELVRPLPDIAWAKVAQACVRTVSPVYRAISNTLHDDVEEVARLLADLETPSLAAPSEEVANKAGQSSVLPSETPSLTVATPPLDRPPRKRRRSSAATPIVITTSDPSLPTIIITLCPSQPRDRACLVPYQDASFGNRLAVPAHPVLNAVFPPLVAAPCPLVEQWRYERGHWRALLPDPEEQFAKGMFSRPFLGRRQKASSDPRSQCCASPRRAAAHARSVHRQGSYM</sequence>
<dbReference type="Proteomes" id="UP000016930">
    <property type="component" value="Unassembled WGS sequence"/>
</dbReference>
<evidence type="ECO:0000256" key="1">
    <source>
        <dbReference type="SAM" id="MobiDB-lite"/>
    </source>
</evidence>
<dbReference type="EMBL" id="KB445810">
    <property type="protein sequence ID" value="EMD32520.1"/>
    <property type="molecule type" value="Genomic_DNA"/>
</dbReference>
<protein>
    <submittedName>
        <fullName evidence="2">Uncharacterized protein</fullName>
    </submittedName>
</protein>
<name>M2QK79_CERS8</name>
<feature type="compositionally biased region" description="Polar residues" evidence="1">
    <location>
        <begin position="101"/>
        <end position="116"/>
    </location>
</feature>
<dbReference type="OrthoDB" id="3260913at2759"/>
<reference evidence="2 3" key="1">
    <citation type="journal article" date="2012" name="Proc. Natl. Acad. Sci. U.S.A.">
        <title>Comparative genomics of Ceriporiopsis subvermispora and Phanerochaete chrysosporium provide insight into selective ligninolysis.</title>
        <authorList>
            <person name="Fernandez-Fueyo E."/>
            <person name="Ruiz-Duenas F.J."/>
            <person name="Ferreira P."/>
            <person name="Floudas D."/>
            <person name="Hibbett D.S."/>
            <person name="Canessa P."/>
            <person name="Larrondo L.F."/>
            <person name="James T.Y."/>
            <person name="Seelenfreund D."/>
            <person name="Lobos S."/>
            <person name="Polanco R."/>
            <person name="Tello M."/>
            <person name="Honda Y."/>
            <person name="Watanabe T."/>
            <person name="Watanabe T."/>
            <person name="Ryu J.S."/>
            <person name="Kubicek C.P."/>
            <person name="Schmoll M."/>
            <person name="Gaskell J."/>
            <person name="Hammel K.E."/>
            <person name="St John F.J."/>
            <person name="Vanden Wymelenberg A."/>
            <person name="Sabat G."/>
            <person name="Splinter BonDurant S."/>
            <person name="Syed K."/>
            <person name="Yadav J.S."/>
            <person name="Doddapaneni H."/>
            <person name="Subramanian V."/>
            <person name="Lavin J.L."/>
            <person name="Oguiza J.A."/>
            <person name="Perez G."/>
            <person name="Pisabarro A.G."/>
            <person name="Ramirez L."/>
            <person name="Santoyo F."/>
            <person name="Master E."/>
            <person name="Coutinho P.M."/>
            <person name="Henrissat B."/>
            <person name="Lombard V."/>
            <person name="Magnuson J.K."/>
            <person name="Kuees U."/>
            <person name="Hori C."/>
            <person name="Igarashi K."/>
            <person name="Samejima M."/>
            <person name="Held B.W."/>
            <person name="Barry K.W."/>
            <person name="LaButti K.M."/>
            <person name="Lapidus A."/>
            <person name="Lindquist E.A."/>
            <person name="Lucas S.M."/>
            <person name="Riley R."/>
            <person name="Salamov A.A."/>
            <person name="Hoffmeister D."/>
            <person name="Schwenk D."/>
            <person name="Hadar Y."/>
            <person name="Yarden O."/>
            <person name="de Vries R.P."/>
            <person name="Wiebenga A."/>
            <person name="Stenlid J."/>
            <person name="Eastwood D."/>
            <person name="Grigoriev I.V."/>
            <person name="Berka R.M."/>
            <person name="Blanchette R.A."/>
            <person name="Kersten P."/>
            <person name="Martinez A.T."/>
            <person name="Vicuna R."/>
            <person name="Cullen D."/>
        </authorList>
    </citation>
    <scope>NUCLEOTIDE SEQUENCE [LARGE SCALE GENOMIC DNA]</scope>
    <source>
        <strain evidence="2 3">B</strain>
    </source>
</reference>
<accession>M2QK79</accession>
<keyword evidence="3" id="KW-1185">Reference proteome</keyword>
<evidence type="ECO:0000313" key="3">
    <source>
        <dbReference type="Proteomes" id="UP000016930"/>
    </source>
</evidence>
<dbReference type="AlphaFoldDB" id="M2QK79"/>
<proteinExistence type="predicted"/>
<gene>
    <name evidence="2" type="ORF">CERSUDRAFT_118562</name>
</gene>
<dbReference type="HOGENOM" id="CLU_1102873_0_0_1"/>
<feature type="region of interest" description="Disordered" evidence="1">
    <location>
        <begin position="93"/>
        <end position="134"/>
    </location>
</feature>
<evidence type="ECO:0000313" key="2">
    <source>
        <dbReference type="EMBL" id="EMD32520.1"/>
    </source>
</evidence>
<organism evidence="2 3">
    <name type="scientific">Ceriporiopsis subvermispora (strain B)</name>
    <name type="common">White-rot fungus</name>
    <name type="synonym">Gelatoporia subvermispora</name>
    <dbReference type="NCBI Taxonomy" id="914234"/>
    <lineage>
        <taxon>Eukaryota</taxon>
        <taxon>Fungi</taxon>
        <taxon>Dikarya</taxon>
        <taxon>Basidiomycota</taxon>
        <taxon>Agaricomycotina</taxon>
        <taxon>Agaricomycetes</taxon>
        <taxon>Polyporales</taxon>
        <taxon>Gelatoporiaceae</taxon>
        <taxon>Gelatoporia</taxon>
    </lineage>
</organism>